<accession>A0ACB8B2M0</accession>
<comment type="caution">
    <text evidence="1">The sequence shown here is derived from an EMBL/GenBank/DDBJ whole genome shotgun (WGS) entry which is preliminary data.</text>
</comment>
<sequence length="802" mass="88536">MHSDLTQMMRAAGLHAVSIAADGTETERGAQRIIVASAHSIYIYGIPNKVPKCTLELNIPLFHGRPTVAVQDSKHGAKTARNQLFTGARLLALGNFPMHYKMIRDIADHASGPLFHRDVEGVDKQDDRAAARFLSAETLDFNMKHFSEHTALSTYLFVLGELIDAWQNRNISHVVRAKMVMRARFFLMAWQSHVAQNPDHNAQINLISRESYDIFVTLCDSLLQLVLVYRRYYPTYPLLPWMHSTEPCEHIFGLLRHLKKDFNFADMLLLERKLQALMVGAFQHLTPEEQANQTAAGYHHTYFNAPDLDTAALMTWPTDSELEKASNEAFKEVTQLLAAVGIDAQSMLESYTPPKPPNTKGMPKTQPRRPQTLFDLLQLYAAAPLTPNVEEEVETCEMALAADDADKTFAIMSLPDSMPSDEQIAIAEVEKHRQAAEDAMSQQMSSSTGTAQVMAPPSTGTAQVTAPPSSEIQFVNPTTLALERDSLVAIRRHHQPQSTAKAVRQVNRLLEVATQVPPPGSVNSTEPEMSVREALTKRLAALVPDVQHTTSGANRKIRHTGVYALNNGKTSTREMQRSTLQDTAATKFARYREPAFAHLQDVHANMHNANITDFTPLAPGHFVAVLKPGKQKDQPEILLGEVLTMYTNSGGRGSQHCWIPCVNRVGIPSYVNIRVFRLSFGCTYSSMSCPPLGASSFMRIPQTHIIFSFATASRDIIIRSIETDNAHPFTLVTLCPFSTGIMQALCHRIHAVHAAVQLLIKARRGGGPVVADALPNGADDAEESGAEGVDGEEDTFSGDEDI</sequence>
<dbReference type="Proteomes" id="UP000790709">
    <property type="component" value="Unassembled WGS sequence"/>
</dbReference>
<dbReference type="EMBL" id="MU266618">
    <property type="protein sequence ID" value="KAH7919930.1"/>
    <property type="molecule type" value="Genomic_DNA"/>
</dbReference>
<name>A0ACB8B2M0_9AGAM</name>
<evidence type="ECO:0000313" key="1">
    <source>
        <dbReference type="EMBL" id="KAH7919930.1"/>
    </source>
</evidence>
<organism evidence="1 2">
    <name type="scientific">Leucogyrophana mollusca</name>
    <dbReference type="NCBI Taxonomy" id="85980"/>
    <lineage>
        <taxon>Eukaryota</taxon>
        <taxon>Fungi</taxon>
        <taxon>Dikarya</taxon>
        <taxon>Basidiomycota</taxon>
        <taxon>Agaricomycotina</taxon>
        <taxon>Agaricomycetes</taxon>
        <taxon>Agaricomycetidae</taxon>
        <taxon>Boletales</taxon>
        <taxon>Boletales incertae sedis</taxon>
        <taxon>Leucogyrophana</taxon>
    </lineage>
</organism>
<evidence type="ECO:0000313" key="2">
    <source>
        <dbReference type="Proteomes" id="UP000790709"/>
    </source>
</evidence>
<gene>
    <name evidence="1" type="ORF">BV22DRAFT_1199252</name>
</gene>
<proteinExistence type="predicted"/>
<reference evidence="1" key="1">
    <citation type="journal article" date="2021" name="New Phytol.">
        <title>Evolutionary innovations through gain and loss of genes in the ectomycorrhizal Boletales.</title>
        <authorList>
            <person name="Wu G."/>
            <person name="Miyauchi S."/>
            <person name="Morin E."/>
            <person name="Kuo A."/>
            <person name="Drula E."/>
            <person name="Varga T."/>
            <person name="Kohler A."/>
            <person name="Feng B."/>
            <person name="Cao Y."/>
            <person name="Lipzen A."/>
            <person name="Daum C."/>
            <person name="Hundley H."/>
            <person name="Pangilinan J."/>
            <person name="Johnson J."/>
            <person name="Barry K."/>
            <person name="LaButti K."/>
            <person name="Ng V."/>
            <person name="Ahrendt S."/>
            <person name="Min B."/>
            <person name="Choi I.G."/>
            <person name="Park H."/>
            <person name="Plett J.M."/>
            <person name="Magnuson J."/>
            <person name="Spatafora J.W."/>
            <person name="Nagy L.G."/>
            <person name="Henrissat B."/>
            <person name="Grigoriev I.V."/>
            <person name="Yang Z.L."/>
            <person name="Xu J."/>
            <person name="Martin F.M."/>
        </authorList>
    </citation>
    <scope>NUCLEOTIDE SEQUENCE</scope>
    <source>
        <strain evidence="1">KUC20120723A-06</strain>
    </source>
</reference>
<keyword evidence="2" id="KW-1185">Reference proteome</keyword>
<protein>
    <submittedName>
        <fullName evidence="1">Uncharacterized protein</fullName>
    </submittedName>
</protein>